<protein>
    <recommendedName>
        <fullName evidence="3">Cell wall protein PhiA</fullName>
    </recommendedName>
</protein>
<organism evidence="1 2">
    <name type="scientific">Suhomyces tanzawaensis NRRL Y-17324</name>
    <dbReference type="NCBI Taxonomy" id="984487"/>
    <lineage>
        <taxon>Eukaryota</taxon>
        <taxon>Fungi</taxon>
        <taxon>Dikarya</taxon>
        <taxon>Ascomycota</taxon>
        <taxon>Saccharomycotina</taxon>
        <taxon>Pichiomycetes</taxon>
        <taxon>Debaryomycetaceae</taxon>
        <taxon>Suhomyces</taxon>
    </lineage>
</organism>
<dbReference type="OrthoDB" id="5415592at2759"/>
<dbReference type="EMBL" id="KV453909">
    <property type="protein sequence ID" value="ODV81874.1"/>
    <property type="molecule type" value="Genomic_DNA"/>
</dbReference>
<accession>A0A1E4SQU3</accession>
<evidence type="ECO:0000313" key="2">
    <source>
        <dbReference type="Proteomes" id="UP000094285"/>
    </source>
</evidence>
<sequence>FSIIAIHSGTQFQNAPIKKVPEHLHVFSVGGNDGSDLSLTLKQDGTLVDQDGRGIYVDPNTGEFGNVDPWGQEKPSSGFAITDGHLTYQGKDNWKACPSGDNKFSLANNDCTGGTGIALSVVNQS</sequence>
<dbReference type="STRING" id="984487.A0A1E4SQU3"/>
<reference evidence="2" key="1">
    <citation type="submission" date="2016-05" db="EMBL/GenBank/DDBJ databases">
        <title>Comparative genomics of biotechnologically important yeasts.</title>
        <authorList>
            <consortium name="DOE Joint Genome Institute"/>
            <person name="Riley R."/>
            <person name="Haridas S."/>
            <person name="Wolfe K.H."/>
            <person name="Lopes M.R."/>
            <person name="Hittinger C.T."/>
            <person name="Goker M."/>
            <person name="Salamov A."/>
            <person name="Wisecaver J."/>
            <person name="Long T.M."/>
            <person name="Aerts A.L."/>
            <person name="Barry K."/>
            <person name="Choi C."/>
            <person name="Clum A."/>
            <person name="Coughlan A.Y."/>
            <person name="Deshpande S."/>
            <person name="Douglass A.P."/>
            <person name="Hanson S.J."/>
            <person name="Klenk H.-P."/>
            <person name="Labutti K."/>
            <person name="Lapidus A."/>
            <person name="Lindquist E."/>
            <person name="Lipzen A."/>
            <person name="Meier-Kolthoff J.P."/>
            <person name="Ohm R.A."/>
            <person name="Otillar R.P."/>
            <person name="Pangilinan J."/>
            <person name="Peng Y."/>
            <person name="Rokas A."/>
            <person name="Rosa C.A."/>
            <person name="Scheuner C."/>
            <person name="Sibirny A.A."/>
            <person name="Slot J.C."/>
            <person name="Stielow J.B."/>
            <person name="Sun H."/>
            <person name="Kurtzman C.P."/>
            <person name="Blackwell M."/>
            <person name="Grigoriev I.V."/>
            <person name="Jeffries T.W."/>
        </authorList>
    </citation>
    <scope>NUCLEOTIDE SEQUENCE [LARGE SCALE GENOMIC DNA]</scope>
    <source>
        <strain evidence="2">NRRL Y-17324</strain>
    </source>
</reference>
<name>A0A1E4SQU3_9ASCO</name>
<dbReference type="GeneID" id="30983163"/>
<evidence type="ECO:0008006" key="3">
    <source>
        <dbReference type="Google" id="ProtNLM"/>
    </source>
</evidence>
<dbReference type="Proteomes" id="UP000094285">
    <property type="component" value="Unassembled WGS sequence"/>
</dbReference>
<proteinExistence type="predicted"/>
<gene>
    <name evidence="1" type="ORF">CANTADRAFT_43909</name>
</gene>
<feature type="non-terminal residue" evidence="1">
    <location>
        <position position="1"/>
    </location>
</feature>
<keyword evidence="2" id="KW-1185">Reference proteome</keyword>
<evidence type="ECO:0000313" key="1">
    <source>
        <dbReference type="EMBL" id="ODV81874.1"/>
    </source>
</evidence>
<dbReference type="AlphaFoldDB" id="A0A1E4SQU3"/>
<dbReference type="RefSeq" id="XP_020066996.1">
    <property type="nucleotide sequence ID" value="XM_020209027.1"/>
</dbReference>